<evidence type="ECO:0000256" key="4">
    <source>
        <dbReference type="ARBA" id="ARBA00022692"/>
    </source>
</evidence>
<keyword evidence="7 11" id="KW-1133">Transmembrane helix</keyword>
<dbReference type="GO" id="GO:0006509">
    <property type="term" value="P:membrane protein ectodomain proteolysis"/>
    <property type="evidence" value="ECO:0007669"/>
    <property type="project" value="TreeGrafter"/>
</dbReference>
<dbReference type="EMBL" id="BEYU01000091">
    <property type="protein sequence ID" value="GBG31136.1"/>
    <property type="molecule type" value="Genomic_DNA"/>
</dbReference>
<comment type="caution">
    <text evidence="12">The sequence shown here is derived from an EMBL/GenBank/DDBJ whole genome shotgun (WGS) entry which is preliminary data.</text>
</comment>
<name>A0A2R5GJR3_9STRA</name>
<evidence type="ECO:0000256" key="9">
    <source>
        <dbReference type="ARBA" id="ARBA00023136"/>
    </source>
</evidence>
<comment type="subcellular location">
    <subcellularLocation>
        <location evidence="1">Endoplasmic reticulum membrane</location>
        <topology evidence="1">Multi-pass membrane protein</topology>
    </subcellularLocation>
    <subcellularLocation>
        <location evidence="2">Golgi apparatus membrane</location>
        <topology evidence="2">Multi-pass membrane protein</topology>
    </subcellularLocation>
</comment>
<dbReference type="InterPro" id="IPR006639">
    <property type="entry name" value="Preselin/SPP"/>
</dbReference>
<evidence type="ECO:0000256" key="5">
    <source>
        <dbReference type="ARBA" id="ARBA00022824"/>
    </source>
</evidence>
<evidence type="ECO:0000256" key="7">
    <source>
        <dbReference type="ARBA" id="ARBA00022989"/>
    </source>
</evidence>
<dbReference type="InterPro" id="IPR042524">
    <property type="entry name" value="Presenilin_C"/>
</dbReference>
<sequence length="386" mass="41105">MLGTHAVASDATLAEAPAGAAVGIASGEENTRAAECADEGSHEQSSQGHHHGGAMTTLAARAVRALLGPSEEGRDPRAQAIFDKANCLTAPLAFVLVLVCAYVWGLDLDPAGSGPFAPERFRPADGDDARARTAKGAAYAAIIMGVIIVLTFAFVAMLHFRLEKMVHGLVLATFTGFLGGLPAYIMVRASAWHEFPVDAVTLCIVCWNLGALGALAILWEGAPQRLSRLSLLLASVALTWPFCSLPELTLWFLVLFMVVWDLFAVLTPCGPFRYAMELEQERKYMAIDFQMPQGMVYQGSLYELGLMDLVFYGVIVGRGAMVDACTTAACFCAVMAGLLITIAVTPDNVTIPALPIALTVGVIVYFGSRYSLQAFCSAMSAELLSI</sequence>
<accession>A0A2R5GJR3</accession>
<feature type="transmembrane region" description="Helical" evidence="11">
    <location>
        <begin position="349"/>
        <end position="367"/>
    </location>
</feature>
<dbReference type="InterPro" id="IPR001108">
    <property type="entry name" value="Peptidase_A22A"/>
</dbReference>
<evidence type="ECO:0000256" key="11">
    <source>
        <dbReference type="SAM" id="Phobius"/>
    </source>
</evidence>
<dbReference type="GO" id="GO:0007219">
    <property type="term" value="P:Notch signaling pathway"/>
    <property type="evidence" value="ECO:0007669"/>
    <property type="project" value="UniProtKB-KW"/>
</dbReference>
<dbReference type="Gene3D" id="1.10.472.100">
    <property type="entry name" value="Presenilin"/>
    <property type="match status" value="1"/>
</dbReference>
<reference evidence="12 13" key="1">
    <citation type="submission" date="2017-12" db="EMBL/GenBank/DDBJ databases">
        <title>Sequencing, de novo assembly and annotation of complete genome of a new Thraustochytrid species, strain FCC1311.</title>
        <authorList>
            <person name="Sedici K."/>
            <person name="Godart F."/>
            <person name="Aiese Cigliano R."/>
            <person name="Sanseverino W."/>
            <person name="Barakat M."/>
            <person name="Ortet P."/>
            <person name="Marechal E."/>
            <person name="Cagnac O."/>
            <person name="Amato A."/>
        </authorList>
    </citation>
    <scope>NUCLEOTIDE SEQUENCE [LARGE SCALE GENOMIC DNA]</scope>
</reference>
<dbReference type="InParanoid" id="A0A2R5GJR3"/>
<dbReference type="GO" id="GO:0005789">
    <property type="term" value="C:endoplasmic reticulum membrane"/>
    <property type="evidence" value="ECO:0007669"/>
    <property type="project" value="UniProtKB-SubCell"/>
</dbReference>
<protein>
    <submittedName>
        <fullName evidence="12">Presenilin</fullName>
    </submittedName>
</protein>
<dbReference type="SMART" id="SM00730">
    <property type="entry name" value="PSN"/>
    <property type="match status" value="1"/>
</dbReference>
<evidence type="ECO:0000256" key="2">
    <source>
        <dbReference type="ARBA" id="ARBA00004653"/>
    </source>
</evidence>
<feature type="transmembrane region" description="Helical" evidence="11">
    <location>
        <begin position="295"/>
        <end position="315"/>
    </location>
</feature>
<keyword evidence="8" id="KW-0333">Golgi apparatus</keyword>
<keyword evidence="9 11" id="KW-0472">Membrane</keyword>
<gene>
    <name evidence="12" type="ORF">FCC1311_073572</name>
</gene>
<keyword evidence="4 11" id="KW-0812">Transmembrane</keyword>
<proteinExistence type="inferred from homology"/>
<evidence type="ECO:0000256" key="10">
    <source>
        <dbReference type="SAM" id="MobiDB-lite"/>
    </source>
</evidence>
<feature type="transmembrane region" description="Helical" evidence="11">
    <location>
        <begin position="137"/>
        <end position="158"/>
    </location>
</feature>
<evidence type="ECO:0000256" key="3">
    <source>
        <dbReference type="ARBA" id="ARBA00008604"/>
    </source>
</evidence>
<evidence type="ECO:0000256" key="1">
    <source>
        <dbReference type="ARBA" id="ARBA00004477"/>
    </source>
</evidence>
<feature type="transmembrane region" description="Helical" evidence="11">
    <location>
        <begin position="87"/>
        <end position="105"/>
    </location>
</feature>
<dbReference type="GO" id="GO:0042500">
    <property type="term" value="F:aspartic endopeptidase activity, intramembrane cleaving"/>
    <property type="evidence" value="ECO:0007669"/>
    <property type="project" value="InterPro"/>
</dbReference>
<keyword evidence="6" id="KW-0914">Notch signaling pathway</keyword>
<dbReference type="GO" id="GO:0070765">
    <property type="term" value="C:gamma-secretase complex"/>
    <property type="evidence" value="ECO:0007669"/>
    <property type="project" value="TreeGrafter"/>
</dbReference>
<feature type="region of interest" description="Disordered" evidence="10">
    <location>
        <begin position="30"/>
        <end position="53"/>
    </location>
</feature>
<organism evidence="12 13">
    <name type="scientific">Hondaea fermentalgiana</name>
    <dbReference type="NCBI Taxonomy" id="2315210"/>
    <lineage>
        <taxon>Eukaryota</taxon>
        <taxon>Sar</taxon>
        <taxon>Stramenopiles</taxon>
        <taxon>Bigyra</taxon>
        <taxon>Labyrinthulomycetes</taxon>
        <taxon>Thraustochytrida</taxon>
        <taxon>Thraustochytriidae</taxon>
        <taxon>Hondaea</taxon>
    </lineage>
</organism>
<feature type="transmembrane region" description="Helical" evidence="11">
    <location>
        <begin position="199"/>
        <end position="219"/>
    </location>
</feature>
<dbReference type="GO" id="GO:0000139">
    <property type="term" value="C:Golgi membrane"/>
    <property type="evidence" value="ECO:0007669"/>
    <property type="project" value="UniProtKB-SubCell"/>
</dbReference>
<dbReference type="AlphaFoldDB" id="A0A2R5GJR3"/>
<evidence type="ECO:0000313" key="12">
    <source>
        <dbReference type="EMBL" id="GBG31136.1"/>
    </source>
</evidence>
<dbReference type="PANTHER" id="PTHR10202:SF13">
    <property type="entry name" value="PRESENILIN HOMOLOG"/>
    <property type="match status" value="1"/>
</dbReference>
<feature type="transmembrane region" description="Helical" evidence="11">
    <location>
        <begin position="165"/>
        <end position="187"/>
    </location>
</feature>
<dbReference type="Pfam" id="PF01080">
    <property type="entry name" value="Presenilin"/>
    <property type="match status" value="2"/>
</dbReference>
<dbReference type="GO" id="GO:0016485">
    <property type="term" value="P:protein processing"/>
    <property type="evidence" value="ECO:0007669"/>
    <property type="project" value="InterPro"/>
</dbReference>
<evidence type="ECO:0000313" key="13">
    <source>
        <dbReference type="Proteomes" id="UP000241890"/>
    </source>
</evidence>
<comment type="similarity">
    <text evidence="3">Belongs to the peptidase A22A family.</text>
</comment>
<evidence type="ECO:0000256" key="8">
    <source>
        <dbReference type="ARBA" id="ARBA00023034"/>
    </source>
</evidence>
<dbReference type="PANTHER" id="PTHR10202">
    <property type="entry name" value="PRESENILIN"/>
    <property type="match status" value="1"/>
</dbReference>
<feature type="transmembrane region" description="Helical" evidence="11">
    <location>
        <begin position="321"/>
        <end position="342"/>
    </location>
</feature>
<keyword evidence="5" id="KW-0256">Endoplasmic reticulum</keyword>
<feature type="transmembrane region" description="Helical" evidence="11">
    <location>
        <begin position="226"/>
        <end position="242"/>
    </location>
</feature>
<feature type="compositionally biased region" description="Low complexity" evidence="10">
    <location>
        <begin position="43"/>
        <end position="53"/>
    </location>
</feature>
<dbReference type="Proteomes" id="UP000241890">
    <property type="component" value="Unassembled WGS sequence"/>
</dbReference>
<dbReference type="OrthoDB" id="432970at2759"/>
<keyword evidence="13" id="KW-1185">Reference proteome</keyword>
<evidence type="ECO:0000256" key="6">
    <source>
        <dbReference type="ARBA" id="ARBA00022976"/>
    </source>
</evidence>